<accession>A0A377CEZ6</accession>
<dbReference type="InterPro" id="IPR001036">
    <property type="entry name" value="Acrflvin-R"/>
</dbReference>
<sequence>MMCGWMLKASKPREQKRLRGFGRMLVALQQGYGKSLKWVLNHTRLVGVCCLAPLR</sequence>
<protein>
    <submittedName>
        <fullName evidence="1">Multidrug resistance protein</fullName>
    </submittedName>
</protein>
<dbReference type="GO" id="GO:0016020">
    <property type="term" value="C:membrane"/>
    <property type="evidence" value="ECO:0007669"/>
    <property type="project" value="InterPro"/>
</dbReference>
<dbReference type="EMBL" id="UGEX01000001">
    <property type="protein sequence ID" value="STL91039.1"/>
    <property type="molecule type" value="Genomic_DNA"/>
</dbReference>
<dbReference type="AlphaFoldDB" id="A0A377CEZ6"/>
<evidence type="ECO:0000313" key="1">
    <source>
        <dbReference type="EMBL" id="STL91039.1"/>
    </source>
</evidence>
<organism evidence="1 2">
    <name type="scientific">Escherichia coli</name>
    <dbReference type="NCBI Taxonomy" id="562"/>
    <lineage>
        <taxon>Bacteria</taxon>
        <taxon>Pseudomonadati</taxon>
        <taxon>Pseudomonadota</taxon>
        <taxon>Gammaproteobacteria</taxon>
        <taxon>Enterobacterales</taxon>
        <taxon>Enterobacteriaceae</taxon>
        <taxon>Escherichia</taxon>
    </lineage>
</organism>
<reference evidence="1 2" key="1">
    <citation type="submission" date="2018-06" db="EMBL/GenBank/DDBJ databases">
        <authorList>
            <consortium name="Pathogen Informatics"/>
            <person name="Doyle S."/>
        </authorList>
    </citation>
    <scope>NUCLEOTIDE SEQUENCE [LARGE SCALE GENOMIC DNA]</scope>
    <source>
        <strain evidence="1 2">NCTC10429</strain>
    </source>
</reference>
<dbReference type="Proteomes" id="UP000254088">
    <property type="component" value="Unassembled WGS sequence"/>
</dbReference>
<gene>
    <name evidence="1" type="primary">mdtC_4</name>
    <name evidence="1" type="ORF">NCTC10429_02890</name>
</gene>
<name>A0A377CEZ6_ECOLX</name>
<evidence type="ECO:0000313" key="2">
    <source>
        <dbReference type="Proteomes" id="UP000254088"/>
    </source>
</evidence>
<proteinExistence type="predicted"/>
<dbReference type="Pfam" id="PF00873">
    <property type="entry name" value="ACR_tran"/>
    <property type="match status" value="1"/>
</dbReference>
<dbReference type="GO" id="GO:0022857">
    <property type="term" value="F:transmembrane transporter activity"/>
    <property type="evidence" value="ECO:0007669"/>
    <property type="project" value="InterPro"/>
</dbReference>